<name>A0A1P8KL91_9BACT</name>
<keyword evidence="2" id="KW-1185">Reference proteome</keyword>
<dbReference type="Proteomes" id="UP000186074">
    <property type="component" value="Chromosome"/>
</dbReference>
<sequence>MAYDKLLTINDESGGKLKIMKVALNLDKNIFLLHVFEENYELNKKFIRNELVIVENEILTSTFADTIHFMEELSLFDFGNNQNKYLDITEYKKIKNLKLIHNNEKNIFISRSEAKAMYKIFNLAFLGYSVASVLEKEFKFTPQILSKVLHKNQLLEG</sequence>
<reference evidence="1 2" key="1">
    <citation type="submission" date="2017-01" db="EMBL/GenBank/DDBJ databases">
        <title>Genome sequencing of Arcobacter sp. LPB0137.</title>
        <authorList>
            <person name="Lee G.-W."/>
            <person name="Yi H."/>
        </authorList>
    </citation>
    <scope>NUCLEOTIDE SEQUENCE [LARGE SCALE GENOMIC DNA]</scope>
    <source>
        <strain evidence="1 2">LPB0137</strain>
    </source>
</reference>
<accession>A0A1P8KL91</accession>
<dbReference type="EMBL" id="CP019070">
    <property type="protein sequence ID" value="APW65295.1"/>
    <property type="molecule type" value="Genomic_DNA"/>
</dbReference>
<dbReference type="KEGG" id="alp:LPB137_05245"/>
<dbReference type="AlphaFoldDB" id="A0A1P8KL91"/>
<dbReference type="RefSeq" id="WP_076085352.1">
    <property type="nucleotide sequence ID" value="NZ_CP019070.1"/>
</dbReference>
<dbReference type="OrthoDB" id="5365931at2"/>
<proteinExistence type="predicted"/>
<protein>
    <submittedName>
        <fullName evidence="1">Uncharacterized protein</fullName>
    </submittedName>
</protein>
<gene>
    <name evidence="1" type="ORF">LPB137_05245</name>
</gene>
<organism evidence="1 2">
    <name type="scientific">Poseidonibacter parvus</name>
    <dbReference type="NCBI Taxonomy" id="1850254"/>
    <lineage>
        <taxon>Bacteria</taxon>
        <taxon>Pseudomonadati</taxon>
        <taxon>Campylobacterota</taxon>
        <taxon>Epsilonproteobacteria</taxon>
        <taxon>Campylobacterales</taxon>
        <taxon>Arcobacteraceae</taxon>
        <taxon>Poseidonibacter</taxon>
    </lineage>
</organism>
<dbReference type="STRING" id="1850254.LPB137_05245"/>
<evidence type="ECO:0000313" key="1">
    <source>
        <dbReference type="EMBL" id="APW65295.1"/>
    </source>
</evidence>
<evidence type="ECO:0000313" key="2">
    <source>
        <dbReference type="Proteomes" id="UP000186074"/>
    </source>
</evidence>